<feature type="coiled-coil region" evidence="1">
    <location>
        <begin position="357"/>
        <end position="412"/>
    </location>
</feature>
<sequence length="432" mass="47902">MDRWVRDVLAWRAGDAVLHVAPNQWVFESADHRFVPMAVPSEDAGLAALGRPSWVHVHAMTTPVMEAARRLSEALGCPLGITLHDVCFAEPGPDADTRADLVLRARWVLAPSDYLAGVARDWIARVCSGQDAPMVQVLPNGWRPWPETPAVPATGQGEFAIGMVGALGLHKGLAFAREMAACLPPRMRVVLIGYADGQLTPGWLIPDRLWVHGAFETGALPSLLRAYGVQVVWFAPGQPESFCYALSDVWQAGWPAVVPDAGALGERMQRVGFGCVYDPYLSPQRVAALLQDWLLHPRCLPHAEQPVEREVTVAEMVRQLEMVYGSDSVNESFPPDDAALQHLAQTHLDSRFFRHELLRLQGELEAAQAQTARLRVELDDVARAYEARGRWIEKLQSDIDALNVSIAVLQERNGSGRWWGAIRRWVDQMFGR</sequence>
<evidence type="ECO:0000256" key="1">
    <source>
        <dbReference type="SAM" id="Coils"/>
    </source>
</evidence>
<proteinExistence type="predicted"/>
<keyword evidence="1" id="KW-0175">Coiled coil</keyword>
<organism evidence="2 3">
    <name type="scientific">Tepidimonas fonticaldi</name>
    <dbReference type="NCBI Taxonomy" id="1101373"/>
    <lineage>
        <taxon>Bacteria</taxon>
        <taxon>Pseudomonadati</taxon>
        <taxon>Pseudomonadota</taxon>
        <taxon>Betaproteobacteria</taxon>
        <taxon>Burkholderiales</taxon>
        <taxon>Tepidimonas</taxon>
    </lineage>
</organism>
<comment type="caution">
    <text evidence="2">The sequence shown here is derived from an EMBL/GenBank/DDBJ whole genome shotgun (WGS) entry which is preliminary data.</text>
</comment>
<dbReference type="Proteomes" id="UP000091969">
    <property type="component" value="Unassembled WGS sequence"/>
</dbReference>
<accession>A0A1A6DY76</accession>
<dbReference type="EMBL" id="LZDH01000005">
    <property type="protein sequence ID" value="OBS31912.1"/>
    <property type="molecule type" value="Genomic_DNA"/>
</dbReference>
<name>A0A1A6DY76_9BURK</name>
<gene>
    <name evidence="2" type="ORF">A9O67_11375</name>
</gene>
<dbReference type="STRING" id="1101373.A9O67_11375"/>
<evidence type="ECO:0000313" key="3">
    <source>
        <dbReference type="Proteomes" id="UP000091969"/>
    </source>
</evidence>
<dbReference type="Gene3D" id="3.40.50.2000">
    <property type="entry name" value="Glycogen Phosphorylase B"/>
    <property type="match status" value="1"/>
</dbReference>
<dbReference type="SUPFAM" id="SSF53756">
    <property type="entry name" value="UDP-Glycosyltransferase/glycogen phosphorylase"/>
    <property type="match status" value="1"/>
</dbReference>
<dbReference type="AlphaFoldDB" id="A0A1A6DY76"/>
<protein>
    <recommendedName>
        <fullName evidence="4">Glycosyltransferase subfamily 4-like N-terminal domain-containing protein</fullName>
    </recommendedName>
</protein>
<reference evidence="2 3" key="1">
    <citation type="submission" date="2016-06" db="EMBL/GenBank/DDBJ databases">
        <title>Genome sequence of Tepidimonas fonticaldi PL17.</title>
        <authorList>
            <person name="Pinnaka A.K."/>
        </authorList>
    </citation>
    <scope>NUCLEOTIDE SEQUENCE [LARGE SCALE GENOMIC DNA]</scope>
    <source>
        <strain evidence="2 3">PL17</strain>
    </source>
</reference>
<evidence type="ECO:0000313" key="2">
    <source>
        <dbReference type="EMBL" id="OBS31912.1"/>
    </source>
</evidence>
<keyword evidence="3" id="KW-1185">Reference proteome</keyword>
<evidence type="ECO:0008006" key="4">
    <source>
        <dbReference type="Google" id="ProtNLM"/>
    </source>
</evidence>